<name>A0A7K1FU99_9ACTN</name>
<proteinExistence type="predicted"/>
<evidence type="ECO:0000313" key="2">
    <source>
        <dbReference type="EMBL" id="MTD16929.1"/>
    </source>
</evidence>
<organism evidence="2 3">
    <name type="scientific">Nakamurella alba</name>
    <dbReference type="NCBI Taxonomy" id="2665158"/>
    <lineage>
        <taxon>Bacteria</taxon>
        <taxon>Bacillati</taxon>
        <taxon>Actinomycetota</taxon>
        <taxon>Actinomycetes</taxon>
        <taxon>Nakamurellales</taxon>
        <taxon>Nakamurellaceae</taxon>
        <taxon>Nakamurella</taxon>
    </lineage>
</organism>
<dbReference type="CDD" id="cd00229">
    <property type="entry name" value="SGNH_hydrolase"/>
    <property type="match status" value="1"/>
</dbReference>
<dbReference type="SUPFAM" id="SSF52266">
    <property type="entry name" value="SGNH hydrolase"/>
    <property type="match status" value="1"/>
</dbReference>
<dbReference type="PANTHER" id="PTHR30383:SF5">
    <property type="entry name" value="SGNH HYDROLASE-TYPE ESTERASE DOMAIN-CONTAINING PROTEIN"/>
    <property type="match status" value="1"/>
</dbReference>
<dbReference type="Proteomes" id="UP000460221">
    <property type="component" value="Unassembled WGS sequence"/>
</dbReference>
<evidence type="ECO:0000259" key="1">
    <source>
        <dbReference type="Pfam" id="PF13472"/>
    </source>
</evidence>
<accession>A0A7K1FU99</accession>
<protein>
    <submittedName>
        <fullName evidence="2">SGNH/GDSL hydrolase family protein</fullName>
    </submittedName>
</protein>
<gene>
    <name evidence="2" type="ORF">GIS00_23625</name>
</gene>
<reference evidence="2 3" key="1">
    <citation type="submission" date="2019-11" db="EMBL/GenBank/DDBJ databases">
        <authorList>
            <person name="Jiang L.-Q."/>
        </authorList>
    </citation>
    <scope>NUCLEOTIDE SEQUENCE [LARGE SCALE GENOMIC DNA]</scope>
    <source>
        <strain evidence="2 3">YIM 132087</strain>
    </source>
</reference>
<keyword evidence="2" id="KW-0378">Hydrolase</keyword>
<dbReference type="InterPro" id="IPR051532">
    <property type="entry name" value="Ester_Hydrolysis_Enzymes"/>
</dbReference>
<evidence type="ECO:0000313" key="3">
    <source>
        <dbReference type="Proteomes" id="UP000460221"/>
    </source>
</evidence>
<feature type="domain" description="SGNH hydrolase-type esterase" evidence="1">
    <location>
        <begin position="60"/>
        <end position="218"/>
    </location>
</feature>
<dbReference type="RefSeq" id="WP_154770931.1">
    <property type="nucleotide sequence ID" value="NZ_WLYK01000012.1"/>
</dbReference>
<sequence length="238" mass="25759">MPEQFDYSNLTGRPPGRVVRVLGALMPGVRTVQEQVTPYARAWRRDNLGALTARGPLWVALGDSMSQGIGATAHDRGWVGQLHDLLRADRPDLRLVNLSQSGARLQDVLDDQLPALRELPSPVLTTLLIGSNDMVSHRYRGGARDRMREVLAALADLPGLKVVGTLPNPNRTAAGMSALAVRAAQQRGMAVAELREPRTTQWQGKLAPDHFHPNDAGYTSIAEVFADAIGPLSERVAG</sequence>
<comment type="caution">
    <text evidence="2">The sequence shown here is derived from an EMBL/GenBank/DDBJ whole genome shotgun (WGS) entry which is preliminary data.</text>
</comment>
<dbReference type="PANTHER" id="PTHR30383">
    <property type="entry name" value="THIOESTERASE 1/PROTEASE 1/LYSOPHOSPHOLIPASE L1"/>
    <property type="match status" value="1"/>
</dbReference>
<dbReference type="GO" id="GO:0004622">
    <property type="term" value="F:phosphatidylcholine lysophospholipase activity"/>
    <property type="evidence" value="ECO:0007669"/>
    <property type="project" value="TreeGrafter"/>
</dbReference>
<dbReference type="AlphaFoldDB" id="A0A7K1FU99"/>
<dbReference type="Gene3D" id="3.40.50.1110">
    <property type="entry name" value="SGNH hydrolase"/>
    <property type="match status" value="1"/>
</dbReference>
<dbReference type="Pfam" id="PF13472">
    <property type="entry name" value="Lipase_GDSL_2"/>
    <property type="match status" value="1"/>
</dbReference>
<dbReference type="InterPro" id="IPR036514">
    <property type="entry name" value="SGNH_hydro_sf"/>
</dbReference>
<keyword evidence="3" id="KW-1185">Reference proteome</keyword>
<dbReference type="InterPro" id="IPR013830">
    <property type="entry name" value="SGNH_hydro"/>
</dbReference>
<dbReference type="EMBL" id="WLYK01000012">
    <property type="protein sequence ID" value="MTD16929.1"/>
    <property type="molecule type" value="Genomic_DNA"/>
</dbReference>